<name>A0ACC1S4Z8_9APHY</name>
<accession>A0ACC1S4Z8</accession>
<sequence length="311" mass="35043">MSLTPHNPELIVMPHLDDLPLEVLLVVLRDLTVDDIIALRLTCKALHALTYARSVWHDALYLHLVSRGLPVPKVRERSLASLSSGELEDLARGALRLRKNWTSPTPIPMRSYQLSVAPQASGARPRVLALFPLPGRGNRYLISLTLLDQGARPRTYKIDCWDLRSPDRSAIATYKCKDLFSTAVNADPHHSHVFSITRRTDFRLMKRNNSNTNTSPVTTVLGLDLNCAVAEDAFTEGVTFPSFKHSLLFRGSTFLATDASHHVRVFNTETGLLHYVLRTPLIHEDLTIQLDVSFAFFFFDEAEREVANMEF</sequence>
<gene>
    <name evidence="1" type="ORF">NM688_g7476</name>
</gene>
<comment type="caution">
    <text evidence="1">The sequence shown here is derived from an EMBL/GenBank/DDBJ whole genome shotgun (WGS) entry which is preliminary data.</text>
</comment>
<proteinExistence type="predicted"/>
<dbReference type="EMBL" id="JANHOG010001756">
    <property type="protein sequence ID" value="KAJ3532074.1"/>
    <property type="molecule type" value="Genomic_DNA"/>
</dbReference>
<dbReference type="Proteomes" id="UP001148662">
    <property type="component" value="Unassembled WGS sequence"/>
</dbReference>
<evidence type="ECO:0000313" key="2">
    <source>
        <dbReference type="Proteomes" id="UP001148662"/>
    </source>
</evidence>
<organism evidence="1 2">
    <name type="scientific">Phlebia brevispora</name>
    <dbReference type="NCBI Taxonomy" id="194682"/>
    <lineage>
        <taxon>Eukaryota</taxon>
        <taxon>Fungi</taxon>
        <taxon>Dikarya</taxon>
        <taxon>Basidiomycota</taxon>
        <taxon>Agaricomycotina</taxon>
        <taxon>Agaricomycetes</taxon>
        <taxon>Polyporales</taxon>
        <taxon>Meruliaceae</taxon>
        <taxon>Phlebia</taxon>
    </lineage>
</organism>
<keyword evidence="2" id="KW-1185">Reference proteome</keyword>
<reference evidence="1" key="1">
    <citation type="submission" date="2022-07" db="EMBL/GenBank/DDBJ databases">
        <title>Genome Sequence of Phlebia brevispora.</title>
        <authorList>
            <person name="Buettner E."/>
        </authorList>
    </citation>
    <scope>NUCLEOTIDE SEQUENCE</scope>
    <source>
        <strain evidence="1">MPL23</strain>
    </source>
</reference>
<evidence type="ECO:0000313" key="1">
    <source>
        <dbReference type="EMBL" id="KAJ3532074.1"/>
    </source>
</evidence>
<protein>
    <submittedName>
        <fullName evidence="1">Uncharacterized protein</fullName>
    </submittedName>
</protein>